<proteinExistence type="predicted"/>
<organism evidence="2 3">
    <name type="scientific">Enhygromyxa salina</name>
    <dbReference type="NCBI Taxonomy" id="215803"/>
    <lineage>
        <taxon>Bacteria</taxon>
        <taxon>Pseudomonadati</taxon>
        <taxon>Myxococcota</taxon>
        <taxon>Polyangia</taxon>
        <taxon>Nannocystales</taxon>
        <taxon>Nannocystaceae</taxon>
        <taxon>Enhygromyxa</taxon>
    </lineage>
</organism>
<dbReference type="InterPro" id="IPR019587">
    <property type="entry name" value="Polyketide_cyclase/dehydratase"/>
</dbReference>
<keyword evidence="1" id="KW-0812">Transmembrane</keyword>
<dbReference type="Pfam" id="PF10604">
    <property type="entry name" value="Polyketide_cyc2"/>
    <property type="match status" value="1"/>
</dbReference>
<keyword evidence="1" id="KW-1133">Transmembrane helix</keyword>
<protein>
    <recommendedName>
        <fullName evidence="4">Polyketide cyclase / dehydrase and lipid transport</fullName>
    </recommendedName>
</protein>
<dbReference type="EMBL" id="JMCC02000044">
    <property type="protein sequence ID" value="KIG15968.1"/>
    <property type="molecule type" value="Genomic_DNA"/>
</dbReference>
<evidence type="ECO:0000313" key="2">
    <source>
        <dbReference type="EMBL" id="KIG15968.1"/>
    </source>
</evidence>
<comment type="caution">
    <text evidence="2">The sequence shown here is derived from an EMBL/GenBank/DDBJ whole genome shotgun (WGS) entry which is preliminary data.</text>
</comment>
<evidence type="ECO:0000256" key="1">
    <source>
        <dbReference type="SAM" id="Phobius"/>
    </source>
</evidence>
<dbReference type="AlphaFoldDB" id="A0A0C1ZXP2"/>
<keyword evidence="1" id="KW-0472">Membrane</keyword>
<name>A0A0C1ZXP2_9BACT</name>
<feature type="transmembrane region" description="Helical" evidence="1">
    <location>
        <begin position="36"/>
        <end position="55"/>
    </location>
</feature>
<sequence>MKQSTKASASGREALARAENSLAGTEPPSLKLMLKWVGIVLVLAAVSVVVVGLFLPRQWHVERSVEIEAEVAQIHALVADVERWEAWMFDPAQAEAGMEVETQGDPGGVGSTVTWSGKGSNGAMTLVEVNPEQGVRWDGRIETDEINNHGSIRYEPLGNGRVRVTLIDEGTLPPVFGGYFAPVMNSALSQHFEAALGRLAVAAKAP</sequence>
<reference evidence="2 3" key="1">
    <citation type="submission" date="2014-12" db="EMBL/GenBank/DDBJ databases">
        <title>Genome assembly of Enhygromyxa salina DSM 15201.</title>
        <authorList>
            <person name="Sharma G."/>
            <person name="Subramanian S."/>
        </authorList>
    </citation>
    <scope>NUCLEOTIDE SEQUENCE [LARGE SCALE GENOMIC DNA]</scope>
    <source>
        <strain evidence="2 3">DSM 15201</strain>
    </source>
</reference>
<evidence type="ECO:0008006" key="4">
    <source>
        <dbReference type="Google" id="ProtNLM"/>
    </source>
</evidence>
<gene>
    <name evidence="2" type="ORF">DB30_05022</name>
</gene>
<dbReference type="InterPro" id="IPR023393">
    <property type="entry name" value="START-like_dom_sf"/>
</dbReference>
<accession>A0A0C1ZXP2</accession>
<dbReference type="Proteomes" id="UP000031599">
    <property type="component" value="Unassembled WGS sequence"/>
</dbReference>
<evidence type="ECO:0000313" key="3">
    <source>
        <dbReference type="Proteomes" id="UP000031599"/>
    </source>
</evidence>
<dbReference type="Gene3D" id="3.30.530.20">
    <property type="match status" value="1"/>
</dbReference>
<dbReference type="SUPFAM" id="SSF55961">
    <property type="entry name" value="Bet v1-like"/>
    <property type="match status" value="1"/>
</dbReference>